<evidence type="ECO:0000313" key="1">
    <source>
        <dbReference type="EMBL" id="EKR53674.1"/>
    </source>
</evidence>
<dbReference type="Proteomes" id="UP000001340">
    <property type="component" value="Unassembled WGS sequence"/>
</dbReference>
<protein>
    <submittedName>
        <fullName evidence="1">Uncharacterized protein</fullName>
    </submittedName>
</protein>
<accession>A0A0E2D0X4</accession>
<organism evidence="1 2">
    <name type="scientific">Leptospira interrogans str. UI 12758</name>
    <dbReference type="NCBI Taxonomy" id="1049938"/>
    <lineage>
        <taxon>Bacteria</taxon>
        <taxon>Pseudomonadati</taxon>
        <taxon>Spirochaetota</taxon>
        <taxon>Spirochaetia</taxon>
        <taxon>Leptospirales</taxon>
        <taxon>Leptospiraceae</taxon>
        <taxon>Leptospira</taxon>
    </lineage>
</organism>
<reference evidence="1 2" key="1">
    <citation type="submission" date="2012-10" db="EMBL/GenBank/DDBJ databases">
        <authorList>
            <person name="Harkins D.M."/>
            <person name="Durkin A.S."/>
            <person name="Brinkac L.M."/>
            <person name="Haft D.H."/>
            <person name="Selengut J.D."/>
            <person name="Sanka R."/>
            <person name="DePew J."/>
            <person name="Purushe J."/>
            <person name="Chanthongthip A."/>
            <person name="Lattana O."/>
            <person name="Phetsouvanh R."/>
            <person name="Newton P.N."/>
            <person name="Vinetz J.M."/>
            <person name="Sutton G.G."/>
            <person name="Nierman W.C."/>
            <person name="Fouts D.E."/>
        </authorList>
    </citation>
    <scope>NUCLEOTIDE SEQUENCE [LARGE SCALE GENOMIC DNA]</scope>
    <source>
        <strain evidence="1 2">UI 12758</strain>
    </source>
</reference>
<dbReference type="EMBL" id="AHNR02000063">
    <property type="protein sequence ID" value="EKR53674.1"/>
    <property type="molecule type" value="Genomic_DNA"/>
</dbReference>
<proteinExistence type="predicted"/>
<comment type="caution">
    <text evidence="1">The sequence shown here is derived from an EMBL/GenBank/DDBJ whole genome shotgun (WGS) entry which is preliminary data.</text>
</comment>
<evidence type="ECO:0000313" key="2">
    <source>
        <dbReference type="Proteomes" id="UP000001340"/>
    </source>
</evidence>
<dbReference type="AlphaFoldDB" id="A0A0E2D0X4"/>
<gene>
    <name evidence="1" type="ORF">LEP1GSC105_0327</name>
</gene>
<sequence length="122" mass="14280">MPDQNEGFISRSIFNIRKKDSRIFSREKKHKTLPLFSLKKEKQNHGKDSTYQISLMEFKQIYFIESLTDSKNLALTTRTHENSTKLLTAEFTKKIVVFKNTANSGFTCILKQDQNIQIFETI</sequence>
<name>A0A0E2D0X4_LEPIR</name>